<gene>
    <name evidence="1" type="ORF">HMC16_00080</name>
</gene>
<organism evidence="1 2">
    <name type="scientific">Corynebacterium wankanglinii</name>
    <dbReference type="NCBI Taxonomy" id="2735136"/>
    <lineage>
        <taxon>Bacteria</taxon>
        <taxon>Bacillati</taxon>
        <taxon>Actinomycetota</taxon>
        <taxon>Actinomycetes</taxon>
        <taxon>Mycobacteriales</taxon>
        <taxon>Corynebacteriaceae</taxon>
        <taxon>Corynebacterium</taxon>
    </lineage>
</organism>
<comment type="caution">
    <text evidence="1">The sequence shown here is derived from an EMBL/GenBank/DDBJ whole genome shotgun (WGS) entry which is preliminary data.</text>
</comment>
<evidence type="ECO:0000313" key="1">
    <source>
        <dbReference type="EMBL" id="MBA1834144.1"/>
    </source>
</evidence>
<accession>A0A838CGL8</accession>
<dbReference type="EMBL" id="JABFEE010000001">
    <property type="protein sequence ID" value="MBA1834144.1"/>
    <property type="molecule type" value="Genomic_DNA"/>
</dbReference>
<dbReference type="AlphaFoldDB" id="A0A838CGL8"/>
<evidence type="ECO:0000313" key="2">
    <source>
        <dbReference type="Proteomes" id="UP000581408"/>
    </source>
</evidence>
<dbReference type="Proteomes" id="UP000581408">
    <property type="component" value="Unassembled WGS sequence"/>
</dbReference>
<protein>
    <submittedName>
        <fullName evidence="1">Uncharacterized protein</fullName>
    </submittedName>
</protein>
<reference evidence="1 2" key="1">
    <citation type="submission" date="2020-05" db="EMBL/GenBank/DDBJ databases">
        <title>Descriptions of Corynebacterium xxxx sp. nov., Corynebacterium yyyy sp. nov. and Corynebacterium zzzz sp. nov.</title>
        <authorList>
            <person name="Zhang G."/>
        </authorList>
    </citation>
    <scope>NUCLEOTIDE SEQUENCE [LARGE SCALE GENOMIC DNA]</scope>
    <source>
        <strain evidence="2">zg-915</strain>
    </source>
</reference>
<name>A0A838CGL8_9CORY</name>
<sequence>MSDLYAVTFHNPNRHYRVLQLSEDEAQRWANALGHFSIDLPQFPAHPFQIAPIVEDPDGEVRYLGKQYRRGQALKEKAVANV</sequence>
<dbReference type="RefSeq" id="WP_181193753.1">
    <property type="nucleotide sequence ID" value="NZ_JABFEE010000001.1"/>
</dbReference>
<proteinExistence type="predicted"/>